<dbReference type="EMBL" id="BLIN01000001">
    <property type="protein sequence ID" value="GFE03926.1"/>
    <property type="molecule type" value="Genomic_DNA"/>
</dbReference>
<dbReference type="AlphaFoldDB" id="A0A640S0L3"/>
<dbReference type="Proteomes" id="UP000435837">
    <property type="component" value="Unassembled WGS sequence"/>
</dbReference>
<name>A0A640S0L3_9ACTN</name>
<dbReference type="OrthoDB" id="4200101at2"/>
<evidence type="ECO:0000313" key="3">
    <source>
        <dbReference type="Proteomes" id="UP000435837"/>
    </source>
</evidence>
<gene>
    <name evidence="2" type="ORF">Scani_01940</name>
</gene>
<evidence type="ECO:0000313" key="2">
    <source>
        <dbReference type="EMBL" id="GFE03926.1"/>
    </source>
</evidence>
<proteinExistence type="predicted"/>
<organism evidence="2 3">
    <name type="scientific">Streptomyces caniferus</name>
    <dbReference type="NCBI Taxonomy" id="285557"/>
    <lineage>
        <taxon>Bacteria</taxon>
        <taxon>Bacillati</taxon>
        <taxon>Actinomycetota</taxon>
        <taxon>Actinomycetes</taxon>
        <taxon>Kitasatosporales</taxon>
        <taxon>Streptomycetaceae</taxon>
        <taxon>Streptomyces</taxon>
    </lineage>
</organism>
<reference evidence="2 3" key="1">
    <citation type="submission" date="2019-12" db="EMBL/GenBank/DDBJ databases">
        <title>Whole genome shotgun sequence of Streptomyces caniferus NBRC 15389.</title>
        <authorList>
            <person name="Ichikawa N."/>
            <person name="Kimura A."/>
            <person name="Kitahashi Y."/>
            <person name="Komaki H."/>
            <person name="Tamura T."/>
        </authorList>
    </citation>
    <scope>NUCLEOTIDE SEQUENCE [LARGE SCALE GENOMIC DNA]</scope>
    <source>
        <strain evidence="2 3">NBRC 15389</strain>
    </source>
</reference>
<evidence type="ECO:0000256" key="1">
    <source>
        <dbReference type="SAM" id="MobiDB-lite"/>
    </source>
</evidence>
<dbReference type="RefSeq" id="WP_159469010.1">
    <property type="nucleotide sequence ID" value="NZ_BAAATH010000043.1"/>
</dbReference>
<protein>
    <submittedName>
        <fullName evidence="2">Uncharacterized protein</fullName>
    </submittedName>
</protein>
<accession>A0A640S0L3</accession>
<comment type="caution">
    <text evidence="2">The sequence shown here is derived from an EMBL/GenBank/DDBJ whole genome shotgun (WGS) entry which is preliminary data.</text>
</comment>
<feature type="region of interest" description="Disordered" evidence="1">
    <location>
        <begin position="1"/>
        <end position="29"/>
    </location>
</feature>
<sequence>MFFLEPRQPKRQSASWPTDAEYLPPAPAPSTEEALETALQRIGALEFEVQRGATEHKRMWAHINRLERQLGTLLASQLDQRDDLAGTQHCEHQELSRQTRTLVEQQCQNFARRYSDKTDIARDRPHRERTAYLMSMLIRQLLNNSPASSWSIQQSLRLAEDPGIEGAINRLRTDCVTLMERIARVGLAHEWNYDHFAGRHLDLDRQEAWGSCDPDAPMSFLVAPAYLVNGRVYGRQLVYTV</sequence>